<dbReference type="Pfam" id="PF14317">
    <property type="entry name" value="YcxB"/>
    <property type="match status" value="1"/>
</dbReference>
<organism evidence="3 4">
    <name type="scientific">Steroidobacter flavus</name>
    <dbReference type="NCBI Taxonomy" id="1842136"/>
    <lineage>
        <taxon>Bacteria</taxon>
        <taxon>Pseudomonadati</taxon>
        <taxon>Pseudomonadota</taxon>
        <taxon>Gammaproteobacteria</taxon>
        <taxon>Steroidobacterales</taxon>
        <taxon>Steroidobacteraceae</taxon>
        <taxon>Steroidobacter</taxon>
    </lineage>
</organism>
<keyword evidence="1" id="KW-0812">Transmembrane</keyword>
<feature type="transmembrane region" description="Helical" evidence="1">
    <location>
        <begin position="21"/>
        <end position="46"/>
    </location>
</feature>
<reference evidence="4" key="1">
    <citation type="journal article" date="2019" name="Int. J. Syst. Evol. Microbiol.">
        <title>The Global Catalogue of Microorganisms (GCM) 10K type strain sequencing project: providing services to taxonomists for standard genome sequencing and annotation.</title>
        <authorList>
            <consortium name="The Broad Institute Genomics Platform"/>
            <consortium name="The Broad Institute Genome Sequencing Center for Infectious Disease"/>
            <person name="Wu L."/>
            <person name="Ma J."/>
        </authorList>
    </citation>
    <scope>NUCLEOTIDE SEQUENCE [LARGE SCALE GENOMIC DNA]</scope>
    <source>
        <strain evidence="4">CGMCC 1.10759</strain>
    </source>
</reference>
<keyword evidence="4" id="KW-1185">Reference proteome</keyword>
<protein>
    <submittedName>
        <fullName evidence="3">YcxB family protein</fullName>
    </submittedName>
</protein>
<evidence type="ECO:0000313" key="4">
    <source>
        <dbReference type="Proteomes" id="UP001595904"/>
    </source>
</evidence>
<dbReference type="EMBL" id="JBHSDU010000003">
    <property type="protein sequence ID" value="MFC4310355.1"/>
    <property type="molecule type" value="Genomic_DNA"/>
</dbReference>
<feature type="domain" description="YcxB-like C-terminal" evidence="2">
    <location>
        <begin position="97"/>
        <end position="150"/>
    </location>
</feature>
<keyword evidence="1" id="KW-1133">Transmembrane helix</keyword>
<gene>
    <name evidence="3" type="ORF">ACFPN2_14780</name>
</gene>
<evidence type="ECO:0000256" key="1">
    <source>
        <dbReference type="SAM" id="Phobius"/>
    </source>
</evidence>
<proteinExistence type="predicted"/>
<dbReference type="Proteomes" id="UP001595904">
    <property type="component" value="Unassembled WGS sequence"/>
</dbReference>
<sequence length="164" mass="18147">MEHQAKLQYDASLLREALFGFWWRAITGRLLLALVVCIASFAYFWANGDRSWIVGAFGALLLFSVGMIVAVYFVHSANMNRKLKDMGTPEAIFTASETSFSVVSGAGSSTIPWSSITDVWKLERCWLLLFSKAQFITVPLADVPEEMRAFILQRISAAGGKVDG</sequence>
<comment type="caution">
    <text evidence="3">The sequence shown here is derived from an EMBL/GenBank/DDBJ whole genome shotgun (WGS) entry which is preliminary data.</text>
</comment>
<name>A0ABV8STB9_9GAMM</name>
<keyword evidence="1" id="KW-0472">Membrane</keyword>
<accession>A0ABV8STB9</accession>
<dbReference type="InterPro" id="IPR025588">
    <property type="entry name" value="YcxB-like_C"/>
</dbReference>
<feature type="transmembrane region" description="Helical" evidence="1">
    <location>
        <begin position="52"/>
        <end position="74"/>
    </location>
</feature>
<evidence type="ECO:0000259" key="2">
    <source>
        <dbReference type="Pfam" id="PF14317"/>
    </source>
</evidence>
<dbReference type="RefSeq" id="WP_380597782.1">
    <property type="nucleotide sequence ID" value="NZ_JBHSDU010000003.1"/>
</dbReference>
<evidence type="ECO:0000313" key="3">
    <source>
        <dbReference type="EMBL" id="MFC4310355.1"/>
    </source>
</evidence>